<comment type="caution">
    <text evidence="1">The sequence shown here is derived from an EMBL/GenBank/DDBJ whole genome shotgun (WGS) entry which is preliminary data.</text>
</comment>
<name>A0A815M6A1_9BILA</name>
<sequence>MPLLDARLTEISRGHPIKLNPLFSPYRSCFTVLSKTAFDFIRYYYPSQFEVLEQIIFSASCMNMVKTSQYRDDVNIMTKHICENEQKRLRNVIQQAAYWIWKEIQAREDVNILDINCNQSSA</sequence>
<dbReference type="EMBL" id="CAJOAY010002497">
    <property type="protein sequence ID" value="CAF3957396.1"/>
    <property type="molecule type" value="Genomic_DNA"/>
</dbReference>
<organism evidence="1 3">
    <name type="scientific">Adineta steineri</name>
    <dbReference type="NCBI Taxonomy" id="433720"/>
    <lineage>
        <taxon>Eukaryota</taxon>
        <taxon>Metazoa</taxon>
        <taxon>Spiralia</taxon>
        <taxon>Gnathifera</taxon>
        <taxon>Rotifera</taxon>
        <taxon>Eurotatoria</taxon>
        <taxon>Bdelloidea</taxon>
        <taxon>Adinetida</taxon>
        <taxon>Adinetidae</taxon>
        <taxon>Adineta</taxon>
    </lineage>
</organism>
<dbReference type="OrthoDB" id="10035501at2759"/>
<accession>A0A815M6A1</accession>
<evidence type="ECO:0000313" key="1">
    <source>
        <dbReference type="EMBL" id="CAF1419754.1"/>
    </source>
</evidence>
<protein>
    <submittedName>
        <fullName evidence="1">Uncharacterized protein</fullName>
    </submittedName>
</protein>
<evidence type="ECO:0000313" key="2">
    <source>
        <dbReference type="EMBL" id="CAF3957396.1"/>
    </source>
</evidence>
<dbReference type="Proteomes" id="UP000663881">
    <property type="component" value="Unassembled WGS sequence"/>
</dbReference>
<reference evidence="1" key="1">
    <citation type="submission" date="2021-02" db="EMBL/GenBank/DDBJ databases">
        <authorList>
            <person name="Nowell W R."/>
        </authorList>
    </citation>
    <scope>NUCLEOTIDE SEQUENCE</scope>
</reference>
<dbReference type="AlphaFoldDB" id="A0A815M6A1"/>
<gene>
    <name evidence="2" type="ORF">OKA104_LOCUS27323</name>
    <name evidence="1" type="ORF">VCS650_LOCUS37637</name>
</gene>
<evidence type="ECO:0000313" key="3">
    <source>
        <dbReference type="Proteomes" id="UP000663891"/>
    </source>
</evidence>
<dbReference type="EMBL" id="CAJNON010001037">
    <property type="protein sequence ID" value="CAF1419754.1"/>
    <property type="molecule type" value="Genomic_DNA"/>
</dbReference>
<proteinExistence type="predicted"/>
<dbReference type="Proteomes" id="UP000663891">
    <property type="component" value="Unassembled WGS sequence"/>
</dbReference>